<gene>
    <name evidence="7" type="ORF">MNB_SUP05-SYMBIONT-5-644</name>
</gene>
<reference evidence="7" key="1">
    <citation type="submission" date="2016-10" db="EMBL/GenBank/DDBJ databases">
        <authorList>
            <person name="de Groot N.N."/>
        </authorList>
    </citation>
    <scope>NUCLEOTIDE SEQUENCE</scope>
</reference>
<dbReference type="GO" id="GO:0008273">
    <property type="term" value="F:calcium, potassium:sodium antiporter activity"/>
    <property type="evidence" value="ECO:0007669"/>
    <property type="project" value="TreeGrafter"/>
</dbReference>
<keyword evidence="2 5" id="KW-0812">Transmembrane</keyword>
<feature type="transmembrane region" description="Helical" evidence="5">
    <location>
        <begin position="76"/>
        <end position="95"/>
    </location>
</feature>
<keyword evidence="4 5" id="KW-0472">Membrane</keyword>
<feature type="transmembrane region" description="Helical" evidence="5">
    <location>
        <begin position="296"/>
        <end position="314"/>
    </location>
</feature>
<feature type="transmembrane region" description="Helical" evidence="5">
    <location>
        <begin position="107"/>
        <end position="123"/>
    </location>
</feature>
<name>A0A1W1E0U2_9ZZZZ</name>
<feature type="transmembrane region" description="Helical" evidence="5">
    <location>
        <begin position="272"/>
        <end position="289"/>
    </location>
</feature>
<evidence type="ECO:0000256" key="3">
    <source>
        <dbReference type="ARBA" id="ARBA00022989"/>
    </source>
</evidence>
<evidence type="ECO:0000313" key="7">
    <source>
        <dbReference type="EMBL" id="SFV87451.1"/>
    </source>
</evidence>
<dbReference type="GO" id="GO:0005262">
    <property type="term" value="F:calcium channel activity"/>
    <property type="evidence" value="ECO:0007669"/>
    <property type="project" value="TreeGrafter"/>
</dbReference>
<evidence type="ECO:0000256" key="4">
    <source>
        <dbReference type="ARBA" id="ARBA00023136"/>
    </source>
</evidence>
<proteinExistence type="predicted"/>
<feature type="transmembrane region" description="Helical" evidence="5">
    <location>
        <begin position="129"/>
        <end position="147"/>
    </location>
</feature>
<protein>
    <submittedName>
        <fullName evidence="7">Inner membrane protein YrbG, predicted calcium/sodium:proton antiporter</fullName>
    </submittedName>
</protein>
<dbReference type="GO" id="GO:0006874">
    <property type="term" value="P:intracellular calcium ion homeostasis"/>
    <property type="evidence" value="ECO:0007669"/>
    <property type="project" value="TreeGrafter"/>
</dbReference>
<dbReference type="GO" id="GO:0005886">
    <property type="term" value="C:plasma membrane"/>
    <property type="evidence" value="ECO:0007669"/>
    <property type="project" value="TreeGrafter"/>
</dbReference>
<dbReference type="InterPro" id="IPR004481">
    <property type="entry name" value="K/Na/Ca-exchanger"/>
</dbReference>
<organism evidence="7">
    <name type="scientific">hydrothermal vent metagenome</name>
    <dbReference type="NCBI Taxonomy" id="652676"/>
    <lineage>
        <taxon>unclassified sequences</taxon>
        <taxon>metagenomes</taxon>
        <taxon>ecological metagenomes</taxon>
    </lineage>
</organism>
<evidence type="ECO:0000259" key="6">
    <source>
        <dbReference type="Pfam" id="PF01699"/>
    </source>
</evidence>
<feature type="transmembrane region" description="Helical" evidence="5">
    <location>
        <begin position="208"/>
        <end position="231"/>
    </location>
</feature>
<feature type="domain" description="Sodium/calcium exchanger membrane region" evidence="6">
    <location>
        <begin position="8"/>
        <end position="147"/>
    </location>
</feature>
<accession>A0A1W1E0U2</accession>
<feature type="transmembrane region" description="Helical" evidence="5">
    <location>
        <begin position="238"/>
        <end position="260"/>
    </location>
</feature>
<dbReference type="InterPro" id="IPR004837">
    <property type="entry name" value="NaCa_Exmemb"/>
</dbReference>
<feature type="domain" description="Sodium/calcium exchanger membrane region" evidence="6">
    <location>
        <begin position="173"/>
        <end position="314"/>
    </location>
</feature>
<dbReference type="NCBIfam" id="TIGR00367">
    <property type="entry name" value="calcium/sodium antiporter"/>
    <property type="match status" value="1"/>
</dbReference>
<dbReference type="EMBL" id="FPHZ01000014">
    <property type="protein sequence ID" value="SFV87451.1"/>
    <property type="molecule type" value="Genomic_DNA"/>
</dbReference>
<keyword evidence="3 5" id="KW-1133">Transmembrane helix</keyword>
<dbReference type="AlphaFoldDB" id="A0A1W1E0U2"/>
<evidence type="ECO:0000256" key="2">
    <source>
        <dbReference type="ARBA" id="ARBA00022692"/>
    </source>
</evidence>
<feature type="transmembrane region" description="Helical" evidence="5">
    <location>
        <begin position="174"/>
        <end position="196"/>
    </location>
</feature>
<evidence type="ECO:0000256" key="1">
    <source>
        <dbReference type="ARBA" id="ARBA00004141"/>
    </source>
</evidence>
<dbReference type="PANTHER" id="PTHR10846">
    <property type="entry name" value="SODIUM/POTASSIUM/CALCIUM EXCHANGER"/>
    <property type="match status" value="1"/>
</dbReference>
<comment type="subcellular location">
    <subcellularLocation>
        <location evidence="1">Membrane</location>
        <topology evidence="1">Multi-pass membrane protein</topology>
    </subcellularLocation>
</comment>
<evidence type="ECO:0000256" key="5">
    <source>
        <dbReference type="SAM" id="Phobius"/>
    </source>
</evidence>
<dbReference type="InterPro" id="IPR044880">
    <property type="entry name" value="NCX_ion-bd_dom_sf"/>
</dbReference>
<dbReference type="Pfam" id="PF01699">
    <property type="entry name" value="Na_Ca_ex"/>
    <property type="match status" value="2"/>
</dbReference>
<dbReference type="PANTHER" id="PTHR10846:SF8">
    <property type="entry name" value="INNER MEMBRANE PROTEIN YRBG"/>
    <property type="match status" value="1"/>
</dbReference>
<sequence>MSDILLLITALLTGFALLIWSADAFTENGAKIATIFKVPPLVIGLLIFGFGTSAPEMLVSGLAAIDGNTGISIGNAIGSNIFNIALVLGISAMITPIEVNSSILQKEWVFLMLVTLIAGFLLWDKRLDVIDGLVLVSLLVVFLTYTFKTAKNNDSHEFDEVVATVDKNQVGKTWLMLIVGLVVLVSSAKLIVWSGVQIAQSFGVSDLVIGLSVIALGTSLPELAVSIASVLKKQYEMVVGNVIGSNLFNTIAVLAIPGLIHPSDVASEVITRDYPVMLLLTILLFVVAYKFHKKHIINRFEGVILVSVFGIYMWQLF</sequence>
<dbReference type="Gene3D" id="1.20.1420.30">
    <property type="entry name" value="NCX, central ion-binding region"/>
    <property type="match status" value="1"/>
</dbReference>